<sequence>MFCYELSATQRHQGGTMAEAFQLQPCSCGCGGLAESAGTRTFWIYEVAAGVLGLYRCHHAGDLIDRFIDMDDAQDGAQAIIDRLEQARAAIMGE</sequence>
<evidence type="ECO:0000313" key="2">
    <source>
        <dbReference type="Proteomes" id="UP000230179"/>
    </source>
</evidence>
<proteinExistence type="predicted"/>
<accession>A0A2H0UA85</accession>
<reference evidence="2" key="1">
    <citation type="submission" date="2017-09" db="EMBL/GenBank/DDBJ databases">
        <title>Depth-based differentiation of microbial function through sediment-hosted aquifers and enrichment of novel symbionts in the deep terrestrial subsurface.</title>
        <authorList>
            <person name="Probst A.J."/>
            <person name="Ladd B."/>
            <person name="Jarett J.K."/>
            <person name="Geller-Mcgrath D.E."/>
            <person name="Sieber C.M.K."/>
            <person name="Emerson J.B."/>
            <person name="Anantharaman K."/>
            <person name="Thomas B.C."/>
            <person name="Malmstrom R."/>
            <person name="Stieglmeier M."/>
            <person name="Klingl A."/>
            <person name="Woyke T."/>
            <person name="Ryan C.M."/>
            <person name="Banfield J.F."/>
        </authorList>
    </citation>
    <scope>NUCLEOTIDE SEQUENCE [LARGE SCALE GENOMIC DNA]</scope>
</reference>
<dbReference type="Proteomes" id="UP000230179">
    <property type="component" value="Unassembled WGS sequence"/>
</dbReference>
<name>A0A2H0UA85_9BACT</name>
<organism evidence="1 2">
    <name type="scientific">Candidatus Kaiserbacteria bacterium CG10_big_fil_rev_8_21_14_0_10_56_12</name>
    <dbReference type="NCBI Taxonomy" id="1974611"/>
    <lineage>
        <taxon>Bacteria</taxon>
        <taxon>Candidatus Kaiseribacteriota</taxon>
    </lineage>
</organism>
<protein>
    <submittedName>
        <fullName evidence="1">Uncharacterized protein</fullName>
    </submittedName>
</protein>
<gene>
    <name evidence="1" type="ORF">COU19_01005</name>
</gene>
<dbReference type="EMBL" id="PFBL01000008">
    <property type="protein sequence ID" value="PIR83297.1"/>
    <property type="molecule type" value="Genomic_DNA"/>
</dbReference>
<dbReference type="AlphaFoldDB" id="A0A2H0UA85"/>
<comment type="caution">
    <text evidence="1">The sequence shown here is derived from an EMBL/GenBank/DDBJ whole genome shotgun (WGS) entry which is preliminary data.</text>
</comment>
<evidence type="ECO:0000313" key="1">
    <source>
        <dbReference type="EMBL" id="PIR83297.1"/>
    </source>
</evidence>